<dbReference type="PROSITE" id="PS00216">
    <property type="entry name" value="SUGAR_TRANSPORT_1"/>
    <property type="match status" value="1"/>
</dbReference>
<dbReference type="Proteomes" id="UP001164746">
    <property type="component" value="Chromosome 9"/>
</dbReference>
<keyword evidence="8" id="KW-1185">Reference proteome</keyword>
<dbReference type="PROSITE" id="PS50850">
    <property type="entry name" value="MFS"/>
    <property type="match status" value="1"/>
</dbReference>
<dbReference type="EMBL" id="CP111020">
    <property type="protein sequence ID" value="WAR15374.1"/>
    <property type="molecule type" value="Genomic_DNA"/>
</dbReference>
<organism evidence="7 8">
    <name type="scientific">Mya arenaria</name>
    <name type="common">Soft-shell clam</name>
    <dbReference type="NCBI Taxonomy" id="6604"/>
    <lineage>
        <taxon>Eukaryota</taxon>
        <taxon>Metazoa</taxon>
        <taxon>Spiralia</taxon>
        <taxon>Lophotrochozoa</taxon>
        <taxon>Mollusca</taxon>
        <taxon>Bivalvia</taxon>
        <taxon>Autobranchia</taxon>
        <taxon>Heteroconchia</taxon>
        <taxon>Euheterodonta</taxon>
        <taxon>Imparidentia</taxon>
        <taxon>Neoheterodontei</taxon>
        <taxon>Myida</taxon>
        <taxon>Myoidea</taxon>
        <taxon>Myidae</taxon>
        <taxon>Mya</taxon>
    </lineage>
</organism>
<evidence type="ECO:0000256" key="4">
    <source>
        <dbReference type="ARBA" id="ARBA00023136"/>
    </source>
</evidence>
<comment type="subcellular location">
    <subcellularLocation>
        <location evidence="1">Membrane</location>
        <topology evidence="1">Multi-pass membrane protein</topology>
    </subcellularLocation>
</comment>
<keyword evidence="2 5" id="KW-0812">Transmembrane</keyword>
<feature type="transmembrane region" description="Helical" evidence="5">
    <location>
        <begin position="298"/>
        <end position="319"/>
    </location>
</feature>
<dbReference type="PANTHER" id="PTHR24064">
    <property type="entry name" value="SOLUTE CARRIER FAMILY 22 MEMBER"/>
    <property type="match status" value="1"/>
</dbReference>
<name>A0ABY7F1X9_MYAAR</name>
<feature type="transmembrane region" description="Helical" evidence="5">
    <location>
        <begin position="222"/>
        <end position="240"/>
    </location>
</feature>
<feature type="transmembrane region" description="Helical" evidence="5">
    <location>
        <begin position="110"/>
        <end position="129"/>
    </location>
</feature>
<sequence>KLLLNLCRCQIPGLGNDTFELQGKWHAYQINQTIPMSEEVNSNSYDTCHVYSPGENNTKIECNSWVYDQSTFQDTFITKVEHTIIRPDCILNDLTVFNLVCGLELARANANMLVMAGMLAGSALVGIFADMFGRKRAFLCTEALLVAAMFGTAFAPNYQVLAASRFLAGFGQNTFLPVFSMAMELVGPSYRVAAGIIVELFWCVGLFILCLLAYFVRSATNLTLVAGVPMILVFLYIWLIPESPRWLISKGKNKEAYKIIQKIAKKNQVTLPENAIDEHSVESGESMSVFKMFTIPKLLIRTLIIYLNWAVVNMVYYGLGLNVGNLGGNIYVNFAINSAVETAAYLLCLVSLHRVALHWLTIALSNIGKFGISAGFAIVYIWTAELFPTLVRNSGIGSSCMVGRFGSVICPYITDLVSLIKERILLLFLFAVKQLPVYCPFICRKPTEFLCRKPYRMQSTSAP</sequence>
<dbReference type="Pfam" id="PF00083">
    <property type="entry name" value="Sugar_tr"/>
    <property type="match status" value="1"/>
</dbReference>
<evidence type="ECO:0000313" key="7">
    <source>
        <dbReference type="EMBL" id="WAR15374.1"/>
    </source>
</evidence>
<feature type="domain" description="Major facilitator superfamily (MFS) profile" evidence="6">
    <location>
        <begin position="67"/>
        <end position="448"/>
    </location>
</feature>
<dbReference type="InterPro" id="IPR005829">
    <property type="entry name" value="Sugar_transporter_CS"/>
</dbReference>
<feature type="transmembrane region" description="Helical" evidence="5">
    <location>
        <begin position="136"/>
        <end position="155"/>
    </location>
</feature>
<feature type="transmembrane region" description="Helical" evidence="5">
    <location>
        <begin position="424"/>
        <end position="443"/>
    </location>
</feature>
<accession>A0ABY7F1X9</accession>
<evidence type="ECO:0000256" key="5">
    <source>
        <dbReference type="SAM" id="Phobius"/>
    </source>
</evidence>
<proteinExistence type="predicted"/>
<feature type="transmembrane region" description="Helical" evidence="5">
    <location>
        <begin position="359"/>
        <end position="382"/>
    </location>
</feature>
<evidence type="ECO:0000259" key="6">
    <source>
        <dbReference type="PROSITE" id="PS50850"/>
    </source>
</evidence>
<evidence type="ECO:0000256" key="2">
    <source>
        <dbReference type="ARBA" id="ARBA00022692"/>
    </source>
</evidence>
<feature type="transmembrane region" description="Helical" evidence="5">
    <location>
        <begin position="192"/>
        <end position="216"/>
    </location>
</feature>
<feature type="transmembrane region" description="Helical" evidence="5">
    <location>
        <begin position="331"/>
        <end position="352"/>
    </location>
</feature>
<dbReference type="InterPro" id="IPR036259">
    <property type="entry name" value="MFS_trans_sf"/>
</dbReference>
<gene>
    <name evidence="7" type="ORF">MAR_005479</name>
</gene>
<keyword evidence="3 5" id="KW-1133">Transmembrane helix</keyword>
<evidence type="ECO:0000256" key="1">
    <source>
        <dbReference type="ARBA" id="ARBA00004141"/>
    </source>
</evidence>
<dbReference type="Gene3D" id="1.20.1250.20">
    <property type="entry name" value="MFS general substrate transporter like domains"/>
    <property type="match status" value="1"/>
</dbReference>
<feature type="transmembrane region" description="Helical" evidence="5">
    <location>
        <begin position="161"/>
        <end position="180"/>
    </location>
</feature>
<evidence type="ECO:0000313" key="8">
    <source>
        <dbReference type="Proteomes" id="UP001164746"/>
    </source>
</evidence>
<dbReference type="SUPFAM" id="SSF103473">
    <property type="entry name" value="MFS general substrate transporter"/>
    <property type="match status" value="1"/>
</dbReference>
<dbReference type="InterPro" id="IPR020846">
    <property type="entry name" value="MFS_dom"/>
</dbReference>
<feature type="non-terminal residue" evidence="7">
    <location>
        <position position="1"/>
    </location>
</feature>
<dbReference type="InterPro" id="IPR005828">
    <property type="entry name" value="MFS_sugar_transport-like"/>
</dbReference>
<protein>
    <submittedName>
        <fullName evidence="7">ORCT-like protein</fullName>
    </submittedName>
</protein>
<keyword evidence="4 5" id="KW-0472">Membrane</keyword>
<reference evidence="7" key="1">
    <citation type="submission" date="2022-11" db="EMBL/GenBank/DDBJ databases">
        <title>Centuries of genome instability and evolution in soft-shell clam transmissible cancer (bioRxiv).</title>
        <authorList>
            <person name="Hart S.F.M."/>
            <person name="Yonemitsu M.A."/>
            <person name="Giersch R.M."/>
            <person name="Beal B.F."/>
            <person name="Arriagada G."/>
            <person name="Davis B.W."/>
            <person name="Ostrander E.A."/>
            <person name="Goff S.P."/>
            <person name="Metzger M.J."/>
        </authorList>
    </citation>
    <scope>NUCLEOTIDE SEQUENCE</scope>
    <source>
        <strain evidence="7">MELC-2E11</strain>
        <tissue evidence="7">Siphon/mantle</tissue>
    </source>
</reference>
<feature type="non-terminal residue" evidence="7">
    <location>
        <position position="463"/>
    </location>
</feature>
<evidence type="ECO:0000256" key="3">
    <source>
        <dbReference type="ARBA" id="ARBA00022989"/>
    </source>
</evidence>